<dbReference type="AlphaFoldDB" id="A0A8S0SZY9"/>
<keyword evidence="3" id="KW-1185">Reference proteome</keyword>
<dbReference type="Gramene" id="OE9A074347T1">
    <property type="protein sequence ID" value="OE9A074347C1"/>
    <property type="gene ID" value="OE9A074347"/>
</dbReference>
<dbReference type="InterPro" id="IPR043472">
    <property type="entry name" value="Macro_dom-like"/>
</dbReference>
<evidence type="ECO:0000313" key="3">
    <source>
        <dbReference type="Proteomes" id="UP000594638"/>
    </source>
</evidence>
<protein>
    <recommendedName>
        <fullName evidence="1">Macro domain-containing protein</fullName>
    </recommendedName>
</protein>
<sequence>MYLSGDATTTRGGSPANSVDSIVALDQVPCWGDAEYRYLYENDDPAFPNSHFTDPLISVSEGVSSGDWMVARFPVDHKINLKIYLWRGNPWNLEVDAVVNSTNENLDEVHSSPGLHPAAGPGLAEECAILGGCQTGKAKVTNAYDLPARRVIHTVGPKYPVKYHTAAENALSHCYWSCLELLIENRLQSIALGCIYIEAKNYPRESAAHVAIIVFCTTTLSDAEVYKRLLPLYFPQNKLEEEVAISKLPTDVGDENGEIVIDERKIRIKPLPNAAKKTGPRFFQGSADLPVGDIIPVSDVGLTRRNSSFLDSYLDPALCP</sequence>
<comment type="caution">
    <text evidence="2">The sequence shown here is derived from an EMBL/GenBank/DDBJ whole genome shotgun (WGS) entry which is preliminary data.</text>
</comment>
<dbReference type="InterPro" id="IPR002589">
    <property type="entry name" value="Macro_dom"/>
</dbReference>
<dbReference type="SMART" id="SM00506">
    <property type="entry name" value="A1pp"/>
    <property type="match status" value="1"/>
</dbReference>
<dbReference type="CDD" id="cd02905">
    <property type="entry name" value="Macro_GDAP2-like"/>
    <property type="match status" value="1"/>
</dbReference>
<dbReference type="EMBL" id="CACTIH010005585">
    <property type="protein sequence ID" value="CAA2998221.1"/>
    <property type="molecule type" value="Genomic_DNA"/>
</dbReference>
<dbReference type="Gene3D" id="3.40.220.10">
    <property type="entry name" value="Leucine Aminopeptidase, subunit E, domain 1"/>
    <property type="match status" value="1"/>
</dbReference>
<gene>
    <name evidence="2" type="ORF">OLEA9_A074347</name>
</gene>
<feature type="domain" description="Macro" evidence="1">
    <location>
        <begin position="70"/>
        <end position="234"/>
    </location>
</feature>
<evidence type="ECO:0000259" key="1">
    <source>
        <dbReference type="PROSITE" id="PS51154"/>
    </source>
</evidence>
<dbReference type="OrthoDB" id="6077599at2759"/>
<evidence type="ECO:0000313" key="2">
    <source>
        <dbReference type="EMBL" id="CAA2998221.1"/>
    </source>
</evidence>
<dbReference type="InterPro" id="IPR035793">
    <property type="entry name" value="Macro_GDAP2"/>
</dbReference>
<name>A0A8S0SZY9_OLEEU</name>
<dbReference type="Pfam" id="PF01661">
    <property type="entry name" value="Macro"/>
    <property type="match status" value="1"/>
</dbReference>
<dbReference type="PANTHER" id="PTHR11106">
    <property type="entry name" value="GANGLIOSIDE INDUCED DIFFERENTIATION ASSOCIATED PROTEIN 2-RELATED"/>
    <property type="match status" value="1"/>
</dbReference>
<dbReference type="SUPFAM" id="SSF52949">
    <property type="entry name" value="Macro domain-like"/>
    <property type="match status" value="1"/>
</dbReference>
<accession>A0A8S0SZY9</accession>
<dbReference type="Proteomes" id="UP000594638">
    <property type="component" value="Unassembled WGS sequence"/>
</dbReference>
<organism evidence="2 3">
    <name type="scientific">Olea europaea subsp. europaea</name>
    <dbReference type="NCBI Taxonomy" id="158383"/>
    <lineage>
        <taxon>Eukaryota</taxon>
        <taxon>Viridiplantae</taxon>
        <taxon>Streptophyta</taxon>
        <taxon>Embryophyta</taxon>
        <taxon>Tracheophyta</taxon>
        <taxon>Spermatophyta</taxon>
        <taxon>Magnoliopsida</taxon>
        <taxon>eudicotyledons</taxon>
        <taxon>Gunneridae</taxon>
        <taxon>Pentapetalae</taxon>
        <taxon>asterids</taxon>
        <taxon>lamiids</taxon>
        <taxon>Lamiales</taxon>
        <taxon>Oleaceae</taxon>
        <taxon>Oleeae</taxon>
        <taxon>Olea</taxon>
    </lineage>
</organism>
<dbReference type="PROSITE" id="PS51154">
    <property type="entry name" value="MACRO"/>
    <property type="match status" value="1"/>
</dbReference>
<reference evidence="2 3" key="1">
    <citation type="submission" date="2019-12" db="EMBL/GenBank/DDBJ databases">
        <authorList>
            <person name="Alioto T."/>
            <person name="Alioto T."/>
            <person name="Gomez Garrido J."/>
        </authorList>
    </citation>
    <scope>NUCLEOTIDE SEQUENCE [LARGE SCALE GENOMIC DNA]</scope>
</reference>
<proteinExistence type="predicted"/>
<dbReference type="PANTHER" id="PTHR11106:SF72">
    <property type="entry name" value="GANGLIOSIDE-INDUCED DIFFERENTIATION-ASSOCIATED PROTEIN 2"/>
    <property type="match status" value="1"/>
</dbReference>